<gene>
    <name evidence="1" type="ORF">GEA64_19610</name>
    <name evidence="2" type="ORF">GEA64_20165</name>
</gene>
<dbReference type="RefSeq" id="WP_152963804.1">
    <property type="nucleotide sequence ID" value="NZ_CAWOZU010000003.1"/>
</dbReference>
<organism evidence="2 3">
    <name type="scientific">Photorhabdus khanii</name>
    <dbReference type="NCBI Taxonomy" id="1004150"/>
    <lineage>
        <taxon>Bacteria</taxon>
        <taxon>Pseudomonadati</taxon>
        <taxon>Pseudomonadota</taxon>
        <taxon>Gammaproteobacteria</taxon>
        <taxon>Enterobacterales</taxon>
        <taxon>Morganellaceae</taxon>
        <taxon>Photorhabdus</taxon>
    </lineage>
</organism>
<evidence type="ECO:0000313" key="1">
    <source>
        <dbReference type="EMBL" id="MQL50034.1"/>
    </source>
</evidence>
<dbReference type="EMBL" id="WHZZ01000012">
    <property type="protein sequence ID" value="MQL50131.1"/>
    <property type="molecule type" value="Genomic_DNA"/>
</dbReference>
<sequence length="177" mass="20252">MDHFKKNFTNTFEVVCKFLGDGWRVDKLEPGYEYRIKLTSLNFKHFVIVATMEKGRIQISGGVSHGVWCVCSVSTRRQPLAIARDIKRKILSSALGQIELLEAEIKKNQKRTEEREIVKSSIGCVVELQPNYYDLCSFKHGRIHGTVKESYDGCYNLHLSCLSKDELIYLVGFLSTL</sequence>
<dbReference type="AlphaFoldDB" id="A0A7C9GMH7"/>
<evidence type="ECO:0000313" key="2">
    <source>
        <dbReference type="EMBL" id="MQL50131.1"/>
    </source>
</evidence>
<dbReference type="Proteomes" id="UP000481739">
    <property type="component" value="Unassembled WGS sequence"/>
</dbReference>
<proteinExistence type="predicted"/>
<name>A0A7C9GMH7_9GAMM</name>
<accession>A0A7C9GMH7</accession>
<dbReference type="EMBL" id="WHZZ01000012">
    <property type="protein sequence ID" value="MQL50034.1"/>
    <property type="molecule type" value="Genomic_DNA"/>
</dbReference>
<protein>
    <submittedName>
        <fullName evidence="2">Uncharacterized protein</fullName>
    </submittedName>
</protein>
<reference evidence="2 3" key="1">
    <citation type="journal article" date="2019" name="Nature">
        <title>A new antibiotic selectively kills Gram-negative pathogens.</title>
        <authorList>
            <person name="Imai Y."/>
            <person name="Meyer K.J."/>
            <person name="Iinishi A."/>
            <person name="Favre-Godal Q."/>
            <person name="Green R."/>
            <person name="Manuse S."/>
            <person name="Caboni M."/>
            <person name="Mori M."/>
            <person name="Niles S."/>
            <person name="Ghiglieri M."/>
            <person name="Honrao C."/>
            <person name="Ma X."/>
            <person name="Guo J.J."/>
            <person name="Makriyannis A."/>
            <person name="Linares-Otoya L."/>
            <person name="Boehringer N."/>
            <person name="Wuisan Z.G."/>
            <person name="Kaur H."/>
            <person name="Wu R."/>
            <person name="Mateus A."/>
            <person name="Typas A."/>
            <person name="Savitski M.M."/>
            <person name="Espinoza J.L."/>
            <person name="O'Rourke A."/>
            <person name="Nelson K.E."/>
            <person name="Hiller S."/>
            <person name="Noinaj N."/>
            <person name="Schaeberle T.F."/>
            <person name="D'Onofrio A."/>
            <person name="Lewis K."/>
        </authorList>
    </citation>
    <scope>NUCLEOTIDE SEQUENCE [LARGE SCALE GENOMIC DNA]</scope>
    <source>
        <strain evidence="2 3">HGB 1456</strain>
    </source>
</reference>
<evidence type="ECO:0000313" key="3">
    <source>
        <dbReference type="Proteomes" id="UP000481739"/>
    </source>
</evidence>
<comment type="caution">
    <text evidence="2">The sequence shown here is derived from an EMBL/GenBank/DDBJ whole genome shotgun (WGS) entry which is preliminary data.</text>
</comment>